<reference evidence="8" key="1">
    <citation type="submission" date="2020-10" db="EMBL/GenBank/DDBJ databases">
        <authorList>
            <person name="Gilroy R."/>
        </authorList>
    </citation>
    <scope>NUCLEOTIDE SEQUENCE</scope>
    <source>
        <strain evidence="8">B3-4054</strain>
    </source>
</reference>
<dbReference type="InterPro" id="IPR006153">
    <property type="entry name" value="Cation/H_exchanger_TM"/>
</dbReference>
<feature type="transmembrane region" description="Helical" evidence="6">
    <location>
        <begin position="216"/>
        <end position="238"/>
    </location>
</feature>
<dbReference type="Pfam" id="PF00999">
    <property type="entry name" value="Na_H_Exchanger"/>
    <property type="match status" value="1"/>
</dbReference>
<dbReference type="GO" id="GO:0016020">
    <property type="term" value="C:membrane"/>
    <property type="evidence" value="ECO:0007669"/>
    <property type="project" value="UniProtKB-SubCell"/>
</dbReference>
<evidence type="ECO:0000256" key="3">
    <source>
        <dbReference type="ARBA" id="ARBA00022989"/>
    </source>
</evidence>
<keyword evidence="2 6" id="KW-0812">Transmembrane</keyword>
<dbReference type="EMBL" id="JADIMS010000009">
    <property type="protein sequence ID" value="MBO8449577.1"/>
    <property type="molecule type" value="Genomic_DNA"/>
</dbReference>
<keyword evidence="3 6" id="KW-1133">Transmembrane helix</keyword>
<dbReference type="InterPro" id="IPR000644">
    <property type="entry name" value="CBS_dom"/>
</dbReference>
<dbReference type="GO" id="GO:0015297">
    <property type="term" value="F:antiporter activity"/>
    <property type="evidence" value="ECO:0007669"/>
    <property type="project" value="InterPro"/>
</dbReference>
<dbReference type="PANTHER" id="PTHR43021:SF2">
    <property type="entry name" value="CATION_H+ EXCHANGER DOMAIN-CONTAINING PROTEIN"/>
    <property type="match status" value="1"/>
</dbReference>
<feature type="transmembrane region" description="Helical" evidence="6">
    <location>
        <begin position="145"/>
        <end position="163"/>
    </location>
</feature>
<dbReference type="InterPro" id="IPR046342">
    <property type="entry name" value="CBS_dom_sf"/>
</dbReference>
<gene>
    <name evidence="8" type="ORF">IAA96_00520</name>
</gene>
<dbReference type="GO" id="GO:1902600">
    <property type="term" value="P:proton transmembrane transport"/>
    <property type="evidence" value="ECO:0007669"/>
    <property type="project" value="InterPro"/>
</dbReference>
<comment type="subcellular location">
    <subcellularLocation>
        <location evidence="1">Membrane</location>
        <topology evidence="1">Multi-pass membrane protein</topology>
    </subcellularLocation>
</comment>
<feature type="transmembrane region" description="Helical" evidence="6">
    <location>
        <begin position="20"/>
        <end position="43"/>
    </location>
</feature>
<proteinExistence type="predicted"/>
<dbReference type="SUPFAM" id="SSF54631">
    <property type="entry name" value="CBS-domain pair"/>
    <property type="match status" value="1"/>
</dbReference>
<feature type="transmembrane region" description="Helical" evidence="6">
    <location>
        <begin position="303"/>
        <end position="332"/>
    </location>
</feature>
<evidence type="ECO:0000313" key="9">
    <source>
        <dbReference type="Proteomes" id="UP000823616"/>
    </source>
</evidence>
<feature type="transmembrane region" description="Helical" evidence="6">
    <location>
        <begin position="75"/>
        <end position="95"/>
    </location>
</feature>
<dbReference type="Gene3D" id="3.10.580.10">
    <property type="entry name" value="CBS-domain"/>
    <property type="match status" value="1"/>
</dbReference>
<evidence type="ECO:0000256" key="1">
    <source>
        <dbReference type="ARBA" id="ARBA00004141"/>
    </source>
</evidence>
<dbReference type="PROSITE" id="PS51371">
    <property type="entry name" value="CBS"/>
    <property type="match status" value="1"/>
</dbReference>
<evidence type="ECO:0000259" key="7">
    <source>
        <dbReference type="PROSITE" id="PS51371"/>
    </source>
</evidence>
<name>A0A9D9EKK8_9SPIR</name>
<feature type="transmembrane region" description="Helical" evidence="6">
    <location>
        <begin position="250"/>
        <end position="283"/>
    </location>
</feature>
<feature type="domain" description="CBS" evidence="7">
    <location>
        <begin position="510"/>
        <end position="567"/>
    </location>
</feature>
<dbReference type="AlphaFoldDB" id="A0A9D9EKK8"/>
<evidence type="ECO:0000313" key="8">
    <source>
        <dbReference type="EMBL" id="MBO8449577.1"/>
    </source>
</evidence>
<dbReference type="Proteomes" id="UP000823616">
    <property type="component" value="Unassembled WGS sequence"/>
</dbReference>
<evidence type="ECO:0000256" key="5">
    <source>
        <dbReference type="PROSITE-ProRule" id="PRU00703"/>
    </source>
</evidence>
<dbReference type="Gene3D" id="1.20.1530.20">
    <property type="match status" value="1"/>
</dbReference>
<evidence type="ECO:0000256" key="2">
    <source>
        <dbReference type="ARBA" id="ARBA00022692"/>
    </source>
</evidence>
<keyword evidence="5" id="KW-0129">CBS domain</keyword>
<comment type="caution">
    <text evidence="8">The sequence shown here is derived from an EMBL/GenBank/DDBJ whole genome shotgun (WGS) entry which is preliminary data.</text>
</comment>
<evidence type="ECO:0000256" key="4">
    <source>
        <dbReference type="ARBA" id="ARBA00023136"/>
    </source>
</evidence>
<keyword evidence="4 6" id="KW-0472">Membrane</keyword>
<dbReference type="CDD" id="cd02205">
    <property type="entry name" value="CBS_pair_SF"/>
    <property type="match status" value="1"/>
</dbReference>
<feature type="transmembrane region" description="Helical" evidence="6">
    <location>
        <begin position="175"/>
        <end position="196"/>
    </location>
</feature>
<evidence type="ECO:0000256" key="6">
    <source>
        <dbReference type="SAM" id="Phobius"/>
    </source>
</evidence>
<dbReference type="PANTHER" id="PTHR43021">
    <property type="entry name" value="NA(+)/H(+) ANTIPORTER-RELATED"/>
    <property type="match status" value="1"/>
</dbReference>
<dbReference type="InterPro" id="IPR038770">
    <property type="entry name" value="Na+/solute_symporter_sf"/>
</dbReference>
<protein>
    <submittedName>
        <fullName evidence="8">Cation:proton antiporter</fullName>
    </submittedName>
</protein>
<sequence>MDFLHSVSSFFARFDFSRLGTGNAVLLFGLILFLGSCGGFLFKKLRLPQVVGYIVTGLLCGLSGARLFGAEALQALEPVSSLALALIGFLVGAELKAGVVKKYGRQFVGILVLESVVPFFTVGISITLVSWLLTGNFPLSVSQGLVLGAISAATAPAATTDVLRENRTKGPLTTILLGVVAMDDAVALFLFAVASSVVSGLTGAAEVSFSAQLFSILYRLVFSAGGGALAGFLLTRILCVVKNDDSRALCFALGCVMAASGAASFFGLDTILTAMACGCVVANSSPFPAARFFRLVERFTPPVYTLFFVLVGADLDLHLVTPLFAVLALVYVAARTSGKSVGATLGAKITGAPATVRKYLKWCLLSQAGVAIGLSISASHMFAGSELGRTVPLIITATTFIVQLVGPVCVKHGVTRAGETGLDITEEDLLRESTAGDVLAAFPGDKPECMVLDTAPFPVVVEAFAHRTSLNCPVSDITGKLCGVITIEHLKEVIALGAVLSDSLLACDIMDPAPVVCLPDTPVARVREMFVTYQVESIPVVSSSGKFSGLLEPNMIEKFFHKKVLELSAKVLELENA</sequence>
<reference evidence="8" key="2">
    <citation type="journal article" date="2021" name="PeerJ">
        <title>Extensive microbial diversity within the chicken gut microbiome revealed by metagenomics and culture.</title>
        <authorList>
            <person name="Gilroy R."/>
            <person name="Ravi A."/>
            <person name="Getino M."/>
            <person name="Pursley I."/>
            <person name="Horton D.L."/>
            <person name="Alikhan N.F."/>
            <person name="Baker D."/>
            <person name="Gharbi K."/>
            <person name="Hall N."/>
            <person name="Watson M."/>
            <person name="Adriaenssens E.M."/>
            <person name="Foster-Nyarko E."/>
            <person name="Jarju S."/>
            <person name="Secka A."/>
            <person name="Antonio M."/>
            <person name="Oren A."/>
            <person name="Chaudhuri R.R."/>
            <person name="La Ragione R."/>
            <person name="Hildebrand F."/>
            <person name="Pallen M.J."/>
        </authorList>
    </citation>
    <scope>NUCLEOTIDE SEQUENCE</scope>
    <source>
        <strain evidence="8">B3-4054</strain>
    </source>
</reference>
<dbReference type="Pfam" id="PF00571">
    <property type="entry name" value="CBS"/>
    <property type="match status" value="1"/>
</dbReference>
<organism evidence="8 9">
    <name type="scientific">Candidatus Avitreponema avistercoris</name>
    <dbReference type="NCBI Taxonomy" id="2840705"/>
    <lineage>
        <taxon>Bacteria</taxon>
        <taxon>Pseudomonadati</taxon>
        <taxon>Spirochaetota</taxon>
        <taxon>Spirochaetia</taxon>
        <taxon>Spirochaetales</taxon>
        <taxon>Candidatus Avitreponema</taxon>
    </lineage>
</organism>
<accession>A0A9D9EKK8</accession>
<feature type="transmembrane region" description="Helical" evidence="6">
    <location>
        <begin position="50"/>
        <end position="69"/>
    </location>
</feature>
<feature type="transmembrane region" description="Helical" evidence="6">
    <location>
        <begin position="107"/>
        <end position="133"/>
    </location>
</feature>